<keyword evidence="2" id="KW-0274">FAD</keyword>
<organism evidence="5 6">
    <name type="scientific">Populus deltoides</name>
    <name type="common">Eastern poplar</name>
    <name type="synonym">Eastern cottonwood</name>
    <dbReference type="NCBI Taxonomy" id="3696"/>
    <lineage>
        <taxon>Eukaryota</taxon>
        <taxon>Viridiplantae</taxon>
        <taxon>Streptophyta</taxon>
        <taxon>Embryophyta</taxon>
        <taxon>Tracheophyta</taxon>
        <taxon>Spermatophyta</taxon>
        <taxon>Magnoliopsida</taxon>
        <taxon>eudicotyledons</taxon>
        <taxon>Gunneridae</taxon>
        <taxon>Pentapetalae</taxon>
        <taxon>rosids</taxon>
        <taxon>fabids</taxon>
        <taxon>Malpighiales</taxon>
        <taxon>Salicaceae</taxon>
        <taxon>Saliceae</taxon>
        <taxon>Populus</taxon>
    </lineage>
</organism>
<keyword evidence="1" id="KW-0285">Flavoprotein</keyword>
<sequence length="450" mass="50356">MADEFRLVSPEIDNEGRLPRKYTGEGQGAKKNLSPPVEWYNVPEGTKSLALVVQDLDISDPDGPNVPWPHWVVVNIPPHVKRLPEGFSGKEEEFGGEYAVIKEGVNGWKLPGWRGPVLPKHGHSTSSSTLRFLASGMKGPPMKRCGHEDYGVAIVYEVDFVILCIGRFSDVPKISSPPDKGPEVFDGKVIHSVDYANMDNESAHNFVKGKRVTVTGFQKFAMGIAIRCAANGRVNIHAEFYTGLNIGIYQNFILVHSQLFHKDSMIKVEEGSIILKKAPKFSFCREGIKVGDEGTSLETDLVMLATGFNGEKKLRDIFLSKVFQDSFLGRLMQQGCVHPQIPQLVVIGFSETASNQYASEIRCRWLSELLVGTLKILSIKVMEKDAGKWEKYMKRYAGQYYRKSCIAGIHAWHNDQPCKDMGWNPKRMKGFVAELFKSYGPTDYVSPYSN</sequence>
<dbReference type="AlphaFoldDB" id="A0A8T2WVU1"/>
<gene>
    <name evidence="5" type="ORF">H0E87_026387</name>
</gene>
<dbReference type="Gene3D" id="3.90.280.10">
    <property type="entry name" value="PEBP-like"/>
    <property type="match status" value="1"/>
</dbReference>
<dbReference type="Pfam" id="PF01161">
    <property type="entry name" value="PBP"/>
    <property type="match status" value="1"/>
</dbReference>
<keyword evidence="3" id="KW-0560">Oxidoreductase</keyword>
<dbReference type="SUPFAM" id="SSF51905">
    <property type="entry name" value="FAD/NAD(P)-binding domain"/>
    <property type="match status" value="2"/>
</dbReference>
<dbReference type="InterPro" id="IPR036188">
    <property type="entry name" value="FAD/NAD-bd_sf"/>
</dbReference>
<dbReference type="Proteomes" id="UP000807159">
    <property type="component" value="Chromosome 16"/>
</dbReference>
<comment type="caution">
    <text evidence="5">The sequence shown here is derived from an EMBL/GenBank/DDBJ whole genome shotgun (WGS) entry which is preliminary data.</text>
</comment>
<evidence type="ECO:0000313" key="6">
    <source>
        <dbReference type="Proteomes" id="UP000807159"/>
    </source>
</evidence>
<evidence type="ECO:0000313" key="5">
    <source>
        <dbReference type="EMBL" id="KAH8484614.1"/>
    </source>
</evidence>
<proteinExistence type="predicted"/>
<dbReference type="SUPFAM" id="SSF49777">
    <property type="entry name" value="PEBP-like"/>
    <property type="match status" value="1"/>
</dbReference>
<reference evidence="5" key="1">
    <citation type="journal article" date="2021" name="J. Hered.">
        <title>Genome Assembly of Salicaceae Populus deltoides (Eastern Cottonwood) I-69 Based on Nanopore Sequencing and Hi-C Technologies.</title>
        <authorList>
            <person name="Bai S."/>
            <person name="Wu H."/>
            <person name="Zhang J."/>
            <person name="Pan Z."/>
            <person name="Zhao W."/>
            <person name="Li Z."/>
            <person name="Tong C."/>
        </authorList>
    </citation>
    <scope>NUCLEOTIDE SEQUENCE</scope>
    <source>
        <tissue evidence="5">Leaf</tissue>
    </source>
</reference>
<dbReference type="InterPro" id="IPR050346">
    <property type="entry name" value="FMO-like"/>
</dbReference>
<dbReference type="InterPro" id="IPR036610">
    <property type="entry name" value="PEBP-like_sf"/>
</dbReference>
<feature type="region of interest" description="Disordered" evidence="4">
    <location>
        <begin position="1"/>
        <end position="36"/>
    </location>
</feature>
<protein>
    <recommendedName>
        <fullName evidence="7">Flavin-containing monooxygenase</fullName>
    </recommendedName>
</protein>
<accession>A0A8T2WVU1</accession>
<evidence type="ECO:0000256" key="4">
    <source>
        <dbReference type="SAM" id="MobiDB-lite"/>
    </source>
</evidence>
<dbReference type="CDD" id="cd00865">
    <property type="entry name" value="PEBP_bact_arch"/>
    <property type="match status" value="1"/>
</dbReference>
<dbReference type="NCBIfam" id="TIGR00481">
    <property type="entry name" value="YbhB/YbcL family Raf kinase inhibitor-like protein"/>
    <property type="match status" value="1"/>
</dbReference>
<evidence type="ECO:0000256" key="2">
    <source>
        <dbReference type="ARBA" id="ARBA00022827"/>
    </source>
</evidence>
<dbReference type="PANTHER" id="PTHR23023">
    <property type="entry name" value="DIMETHYLANILINE MONOOXYGENASE"/>
    <property type="match status" value="1"/>
</dbReference>
<evidence type="ECO:0000256" key="1">
    <source>
        <dbReference type="ARBA" id="ARBA00022630"/>
    </source>
</evidence>
<dbReference type="Gene3D" id="3.50.50.60">
    <property type="entry name" value="FAD/NAD(P)-binding domain"/>
    <property type="match status" value="1"/>
</dbReference>
<evidence type="ECO:0000256" key="3">
    <source>
        <dbReference type="ARBA" id="ARBA00023002"/>
    </source>
</evidence>
<dbReference type="EMBL" id="JACEGQ020000016">
    <property type="protein sequence ID" value="KAH8484614.1"/>
    <property type="molecule type" value="Genomic_DNA"/>
</dbReference>
<dbReference type="GO" id="GO:0016491">
    <property type="term" value="F:oxidoreductase activity"/>
    <property type="evidence" value="ECO:0007669"/>
    <property type="project" value="UniProtKB-KW"/>
</dbReference>
<name>A0A8T2WVU1_POPDE</name>
<evidence type="ECO:0008006" key="7">
    <source>
        <dbReference type="Google" id="ProtNLM"/>
    </source>
</evidence>
<dbReference type="InterPro" id="IPR008914">
    <property type="entry name" value="PEBP"/>
</dbReference>
<dbReference type="InterPro" id="IPR005247">
    <property type="entry name" value="YbhB_YbcL/LppC-like"/>
</dbReference>
<keyword evidence="6" id="KW-1185">Reference proteome</keyword>